<keyword evidence="6" id="KW-1185">Reference proteome</keyword>
<dbReference type="CDD" id="cd05324">
    <property type="entry name" value="carb_red_PTCR-like_SDR_c"/>
    <property type="match status" value="1"/>
</dbReference>
<protein>
    <submittedName>
        <fullName evidence="5">Carbonyl reductase</fullName>
    </submittedName>
</protein>
<dbReference type="SUPFAM" id="SSF51735">
    <property type="entry name" value="NAD(P)-binding Rossmann-fold domains"/>
    <property type="match status" value="1"/>
</dbReference>
<comment type="similarity">
    <text evidence="1 4">Belongs to the short-chain dehydrogenases/reductases (SDR) family.</text>
</comment>
<organism evidence="5 6">
    <name type="scientific">Melanomma pulvis-pyrius CBS 109.77</name>
    <dbReference type="NCBI Taxonomy" id="1314802"/>
    <lineage>
        <taxon>Eukaryota</taxon>
        <taxon>Fungi</taxon>
        <taxon>Dikarya</taxon>
        <taxon>Ascomycota</taxon>
        <taxon>Pezizomycotina</taxon>
        <taxon>Dothideomycetes</taxon>
        <taxon>Pleosporomycetidae</taxon>
        <taxon>Pleosporales</taxon>
        <taxon>Melanommataceae</taxon>
        <taxon>Melanomma</taxon>
    </lineage>
</organism>
<evidence type="ECO:0000256" key="4">
    <source>
        <dbReference type="RuleBase" id="RU000363"/>
    </source>
</evidence>
<evidence type="ECO:0000256" key="3">
    <source>
        <dbReference type="ARBA" id="ARBA00023002"/>
    </source>
</evidence>
<dbReference type="PRINTS" id="PR00080">
    <property type="entry name" value="SDRFAMILY"/>
</dbReference>
<dbReference type="PANTHER" id="PTHR43963:SF6">
    <property type="entry name" value="CHAIN DEHYDROGENASE FAMILY PROTEIN, PUTATIVE (AFU_ORTHOLOGUE AFUA_3G15350)-RELATED"/>
    <property type="match status" value="1"/>
</dbReference>
<keyword evidence="2" id="KW-0521">NADP</keyword>
<name>A0A6A6XA91_9PLEO</name>
<dbReference type="Gene3D" id="3.40.50.720">
    <property type="entry name" value="NAD(P)-binding Rossmann-like Domain"/>
    <property type="match status" value="1"/>
</dbReference>
<proteinExistence type="inferred from homology"/>
<evidence type="ECO:0000256" key="2">
    <source>
        <dbReference type="ARBA" id="ARBA00022857"/>
    </source>
</evidence>
<gene>
    <name evidence="5" type="ORF">K505DRAFT_385714</name>
</gene>
<dbReference type="EMBL" id="MU001931">
    <property type="protein sequence ID" value="KAF2793349.1"/>
    <property type="molecule type" value="Genomic_DNA"/>
</dbReference>
<keyword evidence="3" id="KW-0560">Oxidoreductase</keyword>
<reference evidence="5" key="1">
    <citation type="journal article" date="2020" name="Stud. Mycol.">
        <title>101 Dothideomycetes genomes: a test case for predicting lifestyles and emergence of pathogens.</title>
        <authorList>
            <person name="Haridas S."/>
            <person name="Albert R."/>
            <person name="Binder M."/>
            <person name="Bloem J."/>
            <person name="Labutti K."/>
            <person name="Salamov A."/>
            <person name="Andreopoulos B."/>
            <person name="Baker S."/>
            <person name="Barry K."/>
            <person name="Bills G."/>
            <person name="Bluhm B."/>
            <person name="Cannon C."/>
            <person name="Castanera R."/>
            <person name="Culley D."/>
            <person name="Daum C."/>
            <person name="Ezra D."/>
            <person name="Gonzalez J."/>
            <person name="Henrissat B."/>
            <person name="Kuo A."/>
            <person name="Liang C."/>
            <person name="Lipzen A."/>
            <person name="Lutzoni F."/>
            <person name="Magnuson J."/>
            <person name="Mondo S."/>
            <person name="Nolan M."/>
            <person name="Ohm R."/>
            <person name="Pangilinan J."/>
            <person name="Park H.-J."/>
            <person name="Ramirez L."/>
            <person name="Alfaro M."/>
            <person name="Sun H."/>
            <person name="Tritt A."/>
            <person name="Yoshinaga Y."/>
            <person name="Zwiers L.-H."/>
            <person name="Turgeon B."/>
            <person name="Goodwin S."/>
            <person name="Spatafora J."/>
            <person name="Crous P."/>
            <person name="Grigoriev I."/>
        </authorList>
    </citation>
    <scope>NUCLEOTIDE SEQUENCE</scope>
    <source>
        <strain evidence="5">CBS 109.77</strain>
    </source>
</reference>
<dbReference type="OrthoDB" id="191139at2759"/>
<dbReference type="AlphaFoldDB" id="A0A6A6XA91"/>
<dbReference type="InterPro" id="IPR002347">
    <property type="entry name" value="SDR_fam"/>
</dbReference>
<dbReference type="PRINTS" id="PR00081">
    <property type="entry name" value="GDHRDH"/>
</dbReference>
<dbReference type="PANTHER" id="PTHR43963">
    <property type="entry name" value="CARBONYL REDUCTASE 1-RELATED"/>
    <property type="match status" value="1"/>
</dbReference>
<sequence>MSESTSIALVTGANRGIGFELSRTLARDHSFHVLLGSRNASSGAEAVSTLQAEGLSVELVVLDLGSNTSIFAAAKEVEQKYGRLDVLVNNAGIYIDKWVPESGGNVRATFQETFNTNVFGSASVTEAFVPLLTKSSLPRIVFISSILGSITNQVDPEGGWIHFSGVTYRCSKAAINMLCATYAMRFRDQGWKINTCCPGSVKTDINMHLGVMTTEEAMPNIVRLCTLGKDGETGTFSDANGALPW</sequence>
<dbReference type="Proteomes" id="UP000799757">
    <property type="component" value="Unassembled WGS sequence"/>
</dbReference>
<dbReference type="GO" id="GO:0016616">
    <property type="term" value="F:oxidoreductase activity, acting on the CH-OH group of donors, NAD or NADP as acceptor"/>
    <property type="evidence" value="ECO:0007669"/>
    <property type="project" value="InterPro"/>
</dbReference>
<accession>A0A6A6XA91</accession>
<dbReference type="InterPro" id="IPR045313">
    <property type="entry name" value="CBR1-like"/>
</dbReference>
<dbReference type="Pfam" id="PF00106">
    <property type="entry name" value="adh_short"/>
    <property type="match status" value="1"/>
</dbReference>
<dbReference type="InterPro" id="IPR036291">
    <property type="entry name" value="NAD(P)-bd_dom_sf"/>
</dbReference>
<evidence type="ECO:0000313" key="6">
    <source>
        <dbReference type="Proteomes" id="UP000799757"/>
    </source>
</evidence>
<evidence type="ECO:0000313" key="5">
    <source>
        <dbReference type="EMBL" id="KAF2793349.1"/>
    </source>
</evidence>
<evidence type="ECO:0000256" key="1">
    <source>
        <dbReference type="ARBA" id="ARBA00006484"/>
    </source>
</evidence>